<feature type="region of interest" description="Disordered" evidence="1">
    <location>
        <begin position="40"/>
        <end position="59"/>
    </location>
</feature>
<organism evidence="2 3">
    <name type="scientific">Erwinia phage Hena1</name>
    <dbReference type="NCBI Taxonomy" id="2678601"/>
    <lineage>
        <taxon>Viruses</taxon>
        <taxon>Duplodnaviria</taxon>
        <taxon>Heunggongvirae</taxon>
        <taxon>Uroviricota</taxon>
        <taxon>Caudoviricetes</taxon>
        <taxon>Vequintavirinae</taxon>
        <taxon>Henunavirus</taxon>
        <taxon>Henunavirus hena1</taxon>
    </lineage>
</organism>
<feature type="compositionally biased region" description="Basic and acidic residues" evidence="1">
    <location>
        <begin position="42"/>
        <end position="56"/>
    </location>
</feature>
<sequence length="94" mass="10444">MKKLIAILFAMTLVGCTVHPTVVPVVEKPKVSDLIAKPPAEAMKDPMEPIPLKKGDTTAGNTAIMRQNNLNGLTDRTKLRTLQEYVRNLFKDEK</sequence>
<evidence type="ECO:0000256" key="1">
    <source>
        <dbReference type="SAM" id="MobiDB-lite"/>
    </source>
</evidence>
<evidence type="ECO:0000313" key="3">
    <source>
        <dbReference type="Proteomes" id="UP000433183"/>
    </source>
</evidence>
<proteinExistence type="predicted"/>
<evidence type="ECO:0000313" key="2">
    <source>
        <dbReference type="EMBL" id="QGZ16286.1"/>
    </source>
</evidence>
<keyword evidence="3" id="KW-1185">Reference proteome</keyword>
<accession>A0A6B9JB88</accession>
<reference evidence="2 3" key="1">
    <citation type="submission" date="2019-11" db="EMBL/GenBank/DDBJ databases">
        <title>Characterization of a new Erwinia amylovora bacteriophage.</title>
        <authorList>
            <person name="Valentovich L.N."/>
            <person name="Akhremchuk A.E."/>
            <person name="Besarab N.V."/>
            <person name="Lagonenko A.L."/>
        </authorList>
    </citation>
    <scope>NUCLEOTIDE SEQUENCE [LARGE SCALE GENOMIC DNA]</scope>
</reference>
<protein>
    <recommendedName>
        <fullName evidence="4">O-spanin</fullName>
    </recommendedName>
</protein>
<dbReference type="PROSITE" id="PS51257">
    <property type="entry name" value="PROKAR_LIPOPROTEIN"/>
    <property type="match status" value="1"/>
</dbReference>
<gene>
    <name evidence="2" type="ORF">Hena1_01360</name>
</gene>
<dbReference type="EMBL" id="MN732867">
    <property type="protein sequence ID" value="QGZ16286.1"/>
    <property type="molecule type" value="Genomic_DNA"/>
</dbReference>
<name>A0A6B9JB88_9CAUD</name>
<evidence type="ECO:0008006" key="4">
    <source>
        <dbReference type="Google" id="ProtNLM"/>
    </source>
</evidence>
<dbReference type="Proteomes" id="UP000433183">
    <property type="component" value="Segment"/>
</dbReference>